<comment type="caution">
    <text evidence="2">The sequence shown here is derived from an EMBL/GenBank/DDBJ whole genome shotgun (WGS) entry which is preliminary data.</text>
</comment>
<proteinExistence type="predicted"/>
<gene>
    <name evidence="2" type="ORF">QQF64_015365</name>
</gene>
<reference evidence="2 3" key="1">
    <citation type="submission" date="2023-09" db="EMBL/GenBank/DDBJ databases">
        <authorList>
            <person name="Wang M."/>
        </authorList>
    </citation>
    <scope>NUCLEOTIDE SEQUENCE [LARGE SCALE GENOMIC DNA]</scope>
    <source>
        <strain evidence="2">GT-2023</strain>
        <tissue evidence="2">Liver</tissue>
    </source>
</reference>
<evidence type="ECO:0000313" key="3">
    <source>
        <dbReference type="Proteomes" id="UP001558613"/>
    </source>
</evidence>
<name>A0ABR3NW67_9TELE</name>
<dbReference type="Proteomes" id="UP001558613">
    <property type="component" value="Unassembled WGS sequence"/>
</dbReference>
<organism evidence="2 3">
    <name type="scientific">Cirrhinus molitorella</name>
    <name type="common">mud carp</name>
    <dbReference type="NCBI Taxonomy" id="172907"/>
    <lineage>
        <taxon>Eukaryota</taxon>
        <taxon>Metazoa</taxon>
        <taxon>Chordata</taxon>
        <taxon>Craniata</taxon>
        <taxon>Vertebrata</taxon>
        <taxon>Euteleostomi</taxon>
        <taxon>Actinopterygii</taxon>
        <taxon>Neopterygii</taxon>
        <taxon>Teleostei</taxon>
        <taxon>Ostariophysi</taxon>
        <taxon>Cypriniformes</taxon>
        <taxon>Cyprinidae</taxon>
        <taxon>Labeoninae</taxon>
        <taxon>Labeonini</taxon>
        <taxon>Cirrhinus</taxon>
    </lineage>
</organism>
<dbReference type="EMBL" id="JAYMGO010000002">
    <property type="protein sequence ID" value="KAL1280765.1"/>
    <property type="molecule type" value="Genomic_DNA"/>
</dbReference>
<accession>A0ABR3NW67</accession>
<sequence length="119" mass="13477">MAGFLSVIPFVILLRRSDNRQLTVGKEAVAWDVFCNLMPSSVCTSCPALSLERRNQGPQPNDSIQPCRHNSVLKDSPDRRPQPVPQINQTSMYRLSEGVRYLHGHISCFNVCQSFEKIF</sequence>
<evidence type="ECO:0000313" key="2">
    <source>
        <dbReference type="EMBL" id="KAL1280765.1"/>
    </source>
</evidence>
<evidence type="ECO:0000256" key="1">
    <source>
        <dbReference type="SAM" id="MobiDB-lite"/>
    </source>
</evidence>
<protein>
    <submittedName>
        <fullName evidence="2">Uncharacterized protein</fullName>
    </submittedName>
</protein>
<feature type="region of interest" description="Disordered" evidence="1">
    <location>
        <begin position="54"/>
        <end position="89"/>
    </location>
</feature>
<keyword evidence="3" id="KW-1185">Reference proteome</keyword>